<dbReference type="InterPro" id="IPR016181">
    <property type="entry name" value="Acyl_CoA_acyltransferase"/>
</dbReference>
<gene>
    <name evidence="4" type="ORF">FHS31_003162</name>
</gene>
<dbReference type="InterPro" id="IPR050832">
    <property type="entry name" value="Bact_Acetyltransf"/>
</dbReference>
<proteinExistence type="predicted"/>
<dbReference type="PROSITE" id="PS51186">
    <property type="entry name" value="GNAT"/>
    <property type="match status" value="1"/>
</dbReference>
<feature type="domain" description="N-acetyltransferase" evidence="3">
    <location>
        <begin position="14"/>
        <end position="157"/>
    </location>
</feature>
<dbReference type="SUPFAM" id="SSF55729">
    <property type="entry name" value="Acyl-CoA N-acyltransferases (Nat)"/>
    <property type="match status" value="1"/>
</dbReference>
<comment type="caution">
    <text evidence="4">The sequence shown here is derived from an EMBL/GenBank/DDBJ whole genome shotgun (WGS) entry which is preliminary data.</text>
</comment>
<dbReference type="CDD" id="cd04301">
    <property type="entry name" value="NAT_SF"/>
    <property type="match status" value="1"/>
</dbReference>
<evidence type="ECO:0000313" key="5">
    <source>
        <dbReference type="Proteomes" id="UP000727456"/>
    </source>
</evidence>
<evidence type="ECO:0000313" key="4">
    <source>
        <dbReference type="EMBL" id="NIJ09529.1"/>
    </source>
</evidence>
<dbReference type="RefSeq" id="WP_167075250.1">
    <property type="nucleotide sequence ID" value="NZ_JAAOZC010000012.1"/>
</dbReference>
<evidence type="ECO:0000256" key="1">
    <source>
        <dbReference type="ARBA" id="ARBA00022679"/>
    </source>
</evidence>
<reference evidence="4 5" key="1">
    <citation type="submission" date="2020-03" db="EMBL/GenBank/DDBJ databases">
        <title>Genomic Encyclopedia of Type Strains, Phase III (KMG-III): the genomes of soil and plant-associated and newly described type strains.</title>
        <authorList>
            <person name="Whitman W."/>
        </authorList>
    </citation>
    <scope>NUCLEOTIDE SEQUENCE [LARGE SCALE GENOMIC DNA]</scope>
    <source>
        <strain evidence="4 5">CECT 8804</strain>
    </source>
</reference>
<dbReference type="Pfam" id="PF00583">
    <property type="entry name" value="Acetyltransf_1"/>
    <property type="match status" value="1"/>
</dbReference>
<protein>
    <submittedName>
        <fullName evidence="4">GNAT superfamily N-acetyltransferase</fullName>
    </submittedName>
</protein>
<dbReference type="PANTHER" id="PTHR43877:SF1">
    <property type="entry name" value="ACETYLTRANSFERASE"/>
    <property type="match status" value="1"/>
</dbReference>
<dbReference type="Proteomes" id="UP000727456">
    <property type="component" value="Unassembled WGS sequence"/>
</dbReference>
<evidence type="ECO:0000256" key="2">
    <source>
        <dbReference type="ARBA" id="ARBA00023315"/>
    </source>
</evidence>
<dbReference type="InterPro" id="IPR000182">
    <property type="entry name" value="GNAT_dom"/>
</dbReference>
<name>A0ABX0TZ89_9SPHN</name>
<dbReference type="PANTHER" id="PTHR43877">
    <property type="entry name" value="AMINOALKYLPHOSPHONATE N-ACETYLTRANSFERASE-RELATED-RELATED"/>
    <property type="match status" value="1"/>
</dbReference>
<keyword evidence="2" id="KW-0012">Acyltransferase</keyword>
<sequence length="716" mass="77897">MKLALRTTLERDPAELKSRLSEIIALSNGEKEALGFLPNSAYEEAIAQKRLFAMLAEDDDGQSAVVGYILHGGVFPHARVQQVCTKPDWRRHKVASALIDALVSDLERAGFLTVKAKVADDLAHAQAFYEQHGFEAVTSKAGGNTRGRTIIIRVRNLATPHLFSVAPATIDLGLPKRFGNEASFYTFDLNVFFDLVKNRQRHDAACALFGAALDHRIRLGIASEFITELRRTSIGQKNDPVLQMALQLPRLPPPVNAQDLDRLAYEIHQIVFTDRKDASAGSTQALSDARHLAHSALSRVSGFITSDGALLEARDELLAKIGIDIAGLDELLTLLPDALDEQSPNERKGDGFECKTPSADEVAAYLTTANVPASVIDEVCGTPTGRAVGWRCGIWVESKTVAVACLASPVSTAGEDRLLINVDAGHLDRELYAEYLLDAAIKQACLNNPAAIRLLNVQGQPTVGALAATRGFVATGSGHDLVKVAIGQPITRDNWEATRQSTRRKTGLALPAQWPNFQNGSRDIAVTNSSGQSLDLSPERFEDIFGPTLYLWPGREAVIVPIQRAYADELLGTNTQTRLSFIEDRDASFLSRRAYVNTPRARNAMRPGLAILFYESGKNGGRSAVVAVGRIVDSVLVPKETTSRDAMRRVVVDDLSEFSAMDEVLMTTFDNLIAFPTPVRFATLKGFGAAGSNNLISAFPLSHENLARVIEAAWRK</sequence>
<keyword evidence="1" id="KW-0808">Transferase</keyword>
<organism evidence="4 5">
    <name type="scientific">Sphingomonas vulcanisoli</name>
    <dbReference type="NCBI Taxonomy" id="1658060"/>
    <lineage>
        <taxon>Bacteria</taxon>
        <taxon>Pseudomonadati</taxon>
        <taxon>Pseudomonadota</taxon>
        <taxon>Alphaproteobacteria</taxon>
        <taxon>Sphingomonadales</taxon>
        <taxon>Sphingomonadaceae</taxon>
        <taxon>Sphingomonas</taxon>
    </lineage>
</organism>
<dbReference type="Gene3D" id="3.40.630.30">
    <property type="match status" value="1"/>
</dbReference>
<dbReference type="EMBL" id="JAAOZC010000012">
    <property type="protein sequence ID" value="NIJ09529.1"/>
    <property type="molecule type" value="Genomic_DNA"/>
</dbReference>
<accession>A0ABX0TZ89</accession>
<evidence type="ECO:0000259" key="3">
    <source>
        <dbReference type="PROSITE" id="PS51186"/>
    </source>
</evidence>
<keyword evidence="5" id="KW-1185">Reference proteome</keyword>